<proteinExistence type="inferred from homology"/>
<evidence type="ECO:0000259" key="8">
    <source>
        <dbReference type="PROSITE" id="PS50850"/>
    </source>
</evidence>
<keyword evidence="4 7" id="KW-1133">Transmembrane helix</keyword>
<reference evidence="9 10" key="1">
    <citation type="submission" date="2018-09" db="EMBL/GenBank/DDBJ databases">
        <title>A high-quality reference genome of wild soybean provides a powerful tool to mine soybean genomes.</title>
        <authorList>
            <person name="Xie M."/>
            <person name="Chung C.Y.L."/>
            <person name="Li M.-W."/>
            <person name="Wong F.-L."/>
            <person name="Chan T.-F."/>
            <person name="Lam H.-M."/>
        </authorList>
    </citation>
    <scope>NUCLEOTIDE SEQUENCE [LARGE SCALE GENOMIC DNA]</scope>
    <source>
        <strain evidence="10">cv. W05</strain>
        <tissue evidence="9">Hypocotyl of etiolated seedlings</tissue>
    </source>
</reference>
<dbReference type="EMBL" id="QZWG01000011">
    <property type="protein sequence ID" value="RZB82815.1"/>
    <property type="molecule type" value="Genomic_DNA"/>
</dbReference>
<dbReference type="PANTHER" id="PTHR23505">
    <property type="entry name" value="SPINSTER"/>
    <property type="match status" value="1"/>
</dbReference>
<dbReference type="AlphaFoldDB" id="A0A445IA92"/>
<dbReference type="InterPro" id="IPR020846">
    <property type="entry name" value="MFS_dom"/>
</dbReference>
<name>A0A445IA92_GLYSO</name>
<comment type="subcellular location">
    <subcellularLocation>
        <location evidence="1">Membrane</location>
        <topology evidence="1">Multi-pass membrane protein</topology>
    </subcellularLocation>
</comment>
<evidence type="ECO:0000313" key="10">
    <source>
        <dbReference type="Proteomes" id="UP000289340"/>
    </source>
</evidence>
<dbReference type="InterPro" id="IPR044770">
    <property type="entry name" value="MFS_spinster-like"/>
</dbReference>
<evidence type="ECO:0000256" key="2">
    <source>
        <dbReference type="ARBA" id="ARBA00022448"/>
    </source>
</evidence>
<keyword evidence="2" id="KW-0813">Transport</keyword>
<evidence type="ECO:0000256" key="1">
    <source>
        <dbReference type="ARBA" id="ARBA00004141"/>
    </source>
</evidence>
<gene>
    <name evidence="9" type="ORF">D0Y65_031764</name>
</gene>
<organism evidence="9 10">
    <name type="scientific">Glycine soja</name>
    <name type="common">Wild soybean</name>
    <dbReference type="NCBI Taxonomy" id="3848"/>
    <lineage>
        <taxon>Eukaryota</taxon>
        <taxon>Viridiplantae</taxon>
        <taxon>Streptophyta</taxon>
        <taxon>Embryophyta</taxon>
        <taxon>Tracheophyta</taxon>
        <taxon>Spermatophyta</taxon>
        <taxon>Magnoliopsida</taxon>
        <taxon>eudicotyledons</taxon>
        <taxon>Gunneridae</taxon>
        <taxon>Pentapetalae</taxon>
        <taxon>rosids</taxon>
        <taxon>fabids</taxon>
        <taxon>Fabales</taxon>
        <taxon>Fabaceae</taxon>
        <taxon>Papilionoideae</taxon>
        <taxon>50 kb inversion clade</taxon>
        <taxon>NPAAA clade</taxon>
        <taxon>indigoferoid/millettioid clade</taxon>
        <taxon>Phaseoleae</taxon>
        <taxon>Glycine</taxon>
        <taxon>Glycine subgen. Soja</taxon>
    </lineage>
</organism>
<dbReference type="GO" id="GO:0022857">
    <property type="term" value="F:transmembrane transporter activity"/>
    <property type="evidence" value="ECO:0007669"/>
    <property type="project" value="InterPro"/>
</dbReference>
<feature type="transmembrane region" description="Helical" evidence="7">
    <location>
        <begin position="92"/>
        <end position="111"/>
    </location>
</feature>
<dbReference type="Pfam" id="PF07690">
    <property type="entry name" value="MFS_1"/>
    <property type="match status" value="1"/>
</dbReference>
<feature type="transmembrane region" description="Helical" evidence="7">
    <location>
        <begin position="335"/>
        <end position="359"/>
    </location>
</feature>
<feature type="transmembrane region" description="Helical" evidence="7">
    <location>
        <begin position="148"/>
        <end position="166"/>
    </location>
</feature>
<dbReference type="GO" id="GO:0016020">
    <property type="term" value="C:membrane"/>
    <property type="evidence" value="ECO:0007669"/>
    <property type="project" value="UniProtKB-SubCell"/>
</dbReference>
<evidence type="ECO:0000313" key="9">
    <source>
        <dbReference type="EMBL" id="RZB82815.1"/>
    </source>
</evidence>
<comment type="similarity">
    <text evidence="6">Belongs to the major facilitator superfamily. Spinster (TC 2.A.1.49) family.</text>
</comment>
<feature type="transmembrane region" description="Helical" evidence="7">
    <location>
        <begin position="178"/>
        <end position="196"/>
    </location>
</feature>
<comment type="caution">
    <text evidence="9">The sequence shown here is derived from an EMBL/GenBank/DDBJ whole genome shotgun (WGS) entry which is preliminary data.</text>
</comment>
<keyword evidence="10" id="KW-1185">Reference proteome</keyword>
<keyword evidence="5 7" id="KW-0472">Membrane</keyword>
<dbReference type="Gene3D" id="1.20.1250.20">
    <property type="entry name" value="MFS general substrate transporter like domains"/>
    <property type="match status" value="1"/>
</dbReference>
<feature type="domain" description="Major facilitator superfamily (MFS) profile" evidence="8">
    <location>
        <begin position="37"/>
        <end position="485"/>
    </location>
</feature>
<dbReference type="Proteomes" id="UP000289340">
    <property type="component" value="Chromosome 11"/>
</dbReference>
<dbReference type="PANTHER" id="PTHR23505:SF100">
    <property type="entry name" value="MAJOR FACILITATOR SUPERFAMILY (MFS) PROFILE DOMAIN-CONTAINING PROTEIN"/>
    <property type="match status" value="1"/>
</dbReference>
<evidence type="ECO:0000256" key="7">
    <source>
        <dbReference type="SAM" id="Phobius"/>
    </source>
</evidence>
<dbReference type="PROSITE" id="PS50850">
    <property type="entry name" value="MFS"/>
    <property type="match status" value="1"/>
</dbReference>
<evidence type="ECO:0000256" key="3">
    <source>
        <dbReference type="ARBA" id="ARBA00022692"/>
    </source>
</evidence>
<dbReference type="InterPro" id="IPR036259">
    <property type="entry name" value="MFS_trans_sf"/>
</dbReference>
<feature type="transmembrane region" description="Helical" evidence="7">
    <location>
        <begin position="366"/>
        <end position="388"/>
    </location>
</feature>
<evidence type="ECO:0000256" key="6">
    <source>
        <dbReference type="ARBA" id="ARBA00024338"/>
    </source>
</evidence>
<dbReference type="InterPro" id="IPR011701">
    <property type="entry name" value="MFS"/>
</dbReference>
<keyword evidence="3 7" id="KW-0812">Transmembrane</keyword>
<sequence length="485" mass="54374">MAQDDHSQVKPKPSPQLVEPRISTMIPTASWFTPKRLLAIFCVINLLNYVDRGAIASNGVNGSKGTCTEGGTCTSGSGIQGDFNLNNFEDGVLSSAFMVGLLVASPIFASLAKSVNPFRLIGVGLSVWTLATLCCGFSFNFWSISICRMLVGVGEASFISLAAPFIDDNAPVTQKTAWLAIFYMCIPSGYALGYVYGGLVGSHLGWRYAFWVESLFMVPFAISGLFMKPLQLRGFVPADSKKTLTPETVASGVQVMEASNGKDEPLSLKAELRDKSSNDHSKSKSVTQIFEKFSRFLNDMKELLLDKVYVVNVLGYIAYNFVIGAYSYWGPKAGYNIYHMLLSITTFIGAAFCFGAFLFRSMYGFLALFSIGELLVFATQEYFCILWIDLMKTVNIKYQTLKGQTPCRCFKRRLEKHQHFLLNPNNEFLLCLFRHSISHNDNHYEVNIFFFVHPMSTCICFWLMEIIWQEYISVLCFIILCLTYM</sequence>
<accession>A0A445IA92</accession>
<protein>
    <submittedName>
        <fullName evidence="9">Putative sphingolipid transporter spinster-like 2 isoform B</fullName>
    </submittedName>
</protein>
<evidence type="ECO:0000256" key="4">
    <source>
        <dbReference type="ARBA" id="ARBA00022989"/>
    </source>
</evidence>
<evidence type="ECO:0000256" key="5">
    <source>
        <dbReference type="ARBA" id="ARBA00023136"/>
    </source>
</evidence>
<feature type="transmembrane region" description="Helical" evidence="7">
    <location>
        <begin position="118"/>
        <end position="142"/>
    </location>
</feature>
<feature type="transmembrane region" description="Helical" evidence="7">
    <location>
        <begin position="208"/>
        <end position="227"/>
    </location>
</feature>
<feature type="transmembrane region" description="Helical" evidence="7">
    <location>
        <begin position="308"/>
        <end position="329"/>
    </location>
</feature>
<dbReference type="SUPFAM" id="SSF103473">
    <property type="entry name" value="MFS general substrate transporter"/>
    <property type="match status" value="1"/>
</dbReference>